<dbReference type="NCBIfam" id="TIGR00912">
    <property type="entry name" value="2A0309"/>
    <property type="match status" value="1"/>
</dbReference>
<comment type="similarity">
    <text evidence="2">Belongs to the amino acid-polyamine-organocation (APC) superfamily. Spore germination protein (SGP) (TC 2.A.3.9) family.</text>
</comment>
<accession>A0A329MF55</accession>
<evidence type="ECO:0000256" key="2">
    <source>
        <dbReference type="ARBA" id="ARBA00007998"/>
    </source>
</evidence>
<feature type="transmembrane region" description="Helical" evidence="8">
    <location>
        <begin position="216"/>
        <end position="240"/>
    </location>
</feature>
<feature type="transmembrane region" description="Helical" evidence="8">
    <location>
        <begin position="336"/>
        <end position="356"/>
    </location>
</feature>
<dbReference type="PANTHER" id="PTHR34975:SF2">
    <property type="entry name" value="SPORE GERMINATION PROTEIN A2"/>
    <property type="match status" value="1"/>
</dbReference>
<keyword evidence="4" id="KW-0309">Germination</keyword>
<evidence type="ECO:0000256" key="7">
    <source>
        <dbReference type="ARBA" id="ARBA00023136"/>
    </source>
</evidence>
<feature type="transmembrane region" description="Helical" evidence="8">
    <location>
        <begin position="42"/>
        <end position="61"/>
    </location>
</feature>
<dbReference type="GO" id="GO:0016020">
    <property type="term" value="C:membrane"/>
    <property type="evidence" value="ECO:0007669"/>
    <property type="project" value="UniProtKB-SubCell"/>
</dbReference>
<dbReference type="AlphaFoldDB" id="A0A329MF55"/>
<feature type="transmembrane region" description="Helical" evidence="8">
    <location>
        <begin position="276"/>
        <end position="298"/>
    </location>
</feature>
<keyword evidence="3" id="KW-0813">Transport</keyword>
<feature type="transmembrane region" description="Helical" evidence="8">
    <location>
        <begin position="12"/>
        <end position="30"/>
    </location>
</feature>
<evidence type="ECO:0000256" key="5">
    <source>
        <dbReference type="ARBA" id="ARBA00022692"/>
    </source>
</evidence>
<comment type="caution">
    <text evidence="9">The sequence shown here is derived from an EMBL/GenBank/DDBJ whole genome shotgun (WGS) entry which is preliminary data.</text>
</comment>
<keyword evidence="5 8" id="KW-0812">Transmembrane</keyword>
<keyword evidence="10" id="KW-1185">Reference proteome</keyword>
<name>A0A329MF55_9BACL</name>
<evidence type="ECO:0000313" key="9">
    <source>
        <dbReference type="EMBL" id="RAV18591.1"/>
    </source>
</evidence>
<dbReference type="InterPro" id="IPR004761">
    <property type="entry name" value="Spore_GerAB"/>
</dbReference>
<evidence type="ECO:0000256" key="4">
    <source>
        <dbReference type="ARBA" id="ARBA00022544"/>
    </source>
</evidence>
<feature type="transmembrane region" description="Helical" evidence="8">
    <location>
        <begin position="113"/>
        <end position="135"/>
    </location>
</feature>
<evidence type="ECO:0000256" key="1">
    <source>
        <dbReference type="ARBA" id="ARBA00004141"/>
    </source>
</evidence>
<dbReference type="Proteomes" id="UP000250369">
    <property type="component" value="Unassembled WGS sequence"/>
</dbReference>
<reference evidence="9 10" key="1">
    <citation type="journal article" date="2009" name="Int. J. Syst. Evol. Microbiol.">
        <title>Paenibacillus contaminans sp. nov., isolated from a contaminated laboratory plate.</title>
        <authorList>
            <person name="Chou J.H."/>
            <person name="Lee J.H."/>
            <person name="Lin M.C."/>
            <person name="Chang P.S."/>
            <person name="Arun A.B."/>
            <person name="Young C.C."/>
            <person name="Chen W.M."/>
        </authorList>
    </citation>
    <scope>NUCLEOTIDE SEQUENCE [LARGE SCALE GENOMIC DNA]</scope>
    <source>
        <strain evidence="9 10">CKOBP-6</strain>
    </source>
</reference>
<feature type="transmembrane region" description="Helical" evidence="8">
    <location>
        <begin position="400"/>
        <end position="421"/>
    </location>
</feature>
<keyword evidence="6 8" id="KW-1133">Transmembrane helix</keyword>
<dbReference type="EMBL" id="QMFB01000016">
    <property type="protein sequence ID" value="RAV18591.1"/>
    <property type="molecule type" value="Genomic_DNA"/>
</dbReference>
<dbReference type="RefSeq" id="WP_113033780.1">
    <property type="nucleotide sequence ID" value="NZ_QMFB01000016.1"/>
</dbReference>
<feature type="transmembrane region" description="Helical" evidence="8">
    <location>
        <begin position="147"/>
        <end position="165"/>
    </location>
</feature>
<dbReference type="OrthoDB" id="2829675at2"/>
<evidence type="ECO:0000313" key="10">
    <source>
        <dbReference type="Proteomes" id="UP000250369"/>
    </source>
</evidence>
<proteinExistence type="inferred from homology"/>
<feature type="transmembrane region" description="Helical" evidence="8">
    <location>
        <begin position="185"/>
        <end position="204"/>
    </location>
</feature>
<dbReference type="PANTHER" id="PTHR34975">
    <property type="entry name" value="SPORE GERMINATION PROTEIN A2"/>
    <property type="match status" value="1"/>
</dbReference>
<evidence type="ECO:0000256" key="8">
    <source>
        <dbReference type="SAM" id="Phobius"/>
    </source>
</evidence>
<organism evidence="9 10">
    <name type="scientific">Paenibacillus contaminans</name>
    <dbReference type="NCBI Taxonomy" id="450362"/>
    <lineage>
        <taxon>Bacteria</taxon>
        <taxon>Bacillati</taxon>
        <taxon>Bacillota</taxon>
        <taxon>Bacilli</taxon>
        <taxon>Bacillales</taxon>
        <taxon>Paenibacillaceae</taxon>
        <taxon>Paenibacillus</taxon>
    </lineage>
</organism>
<evidence type="ECO:0000256" key="3">
    <source>
        <dbReference type="ARBA" id="ARBA00022448"/>
    </source>
</evidence>
<protein>
    <submittedName>
        <fullName evidence="9">Uncharacterized protein</fullName>
    </submittedName>
</protein>
<comment type="subcellular location">
    <subcellularLocation>
        <location evidence="1">Membrane</location>
        <topology evidence="1">Multi-pass membrane protein</topology>
    </subcellularLocation>
</comment>
<keyword evidence="7 8" id="KW-0472">Membrane</keyword>
<sequence length="434" mass="48887">MSHKRYIGSLQLAGMVCTVLAVANMISLPMSLTELSLQDSLYSFFFACLYCIGIAFLLYKLAEKVPGKNIFEISRHLCGKWIGGLLNGLLILYLLYDLAGLLRLHADFFNSSILLRTPVEFIILVTVMLLAYFGAGSIEDLVRTNDMFVPLYLLLFFILAPLLFLNEIDLTQLQPSLAGSWSKPYESGILGMGAFGDIILLGAFMNNVKDPRALYVSLRSGIILSAGIMTMWTLLIITVISPTTASRIIYIGWILVQQIHITDFLDRVDLVVFSTWLPLFLVKMMILYLSILTGLATYTKDNSYKQLNMMTGLFLIMLSTVCFKNVMEVVTFNNYGIFPFTFAVQLLYFGVLFAVLWLRRRGKHELRETNTPIGHALWLGLAGCFAAIIFGNFFGHIRGFYGIVSVGCYILFLLLTVIFALTELRRVQMRSVKQ</sequence>
<dbReference type="GO" id="GO:0009847">
    <property type="term" value="P:spore germination"/>
    <property type="evidence" value="ECO:0007669"/>
    <property type="project" value="InterPro"/>
</dbReference>
<evidence type="ECO:0000256" key="6">
    <source>
        <dbReference type="ARBA" id="ARBA00022989"/>
    </source>
</evidence>
<feature type="transmembrane region" description="Helical" evidence="8">
    <location>
        <begin position="81"/>
        <end position="101"/>
    </location>
</feature>
<feature type="transmembrane region" description="Helical" evidence="8">
    <location>
        <begin position="376"/>
        <end position="394"/>
    </location>
</feature>
<gene>
    <name evidence="9" type="ORF">DQG23_25145</name>
</gene>
<feature type="transmembrane region" description="Helical" evidence="8">
    <location>
        <begin position="310"/>
        <end position="330"/>
    </location>
</feature>
<dbReference type="Pfam" id="PF03845">
    <property type="entry name" value="Spore_permease"/>
    <property type="match status" value="1"/>
</dbReference>